<evidence type="ECO:0000313" key="3">
    <source>
        <dbReference type="EnsemblPlants" id="KEH36737"/>
    </source>
</evidence>
<evidence type="ECO:0000313" key="4">
    <source>
        <dbReference type="Proteomes" id="UP000002051"/>
    </source>
</evidence>
<name>A0A072V4I5_MEDTR</name>
<organism evidence="2 4">
    <name type="scientific">Medicago truncatula</name>
    <name type="common">Barrel medic</name>
    <name type="synonym">Medicago tribuloides</name>
    <dbReference type="NCBI Taxonomy" id="3880"/>
    <lineage>
        <taxon>Eukaryota</taxon>
        <taxon>Viridiplantae</taxon>
        <taxon>Streptophyta</taxon>
        <taxon>Embryophyta</taxon>
        <taxon>Tracheophyta</taxon>
        <taxon>Spermatophyta</taxon>
        <taxon>Magnoliopsida</taxon>
        <taxon>eudicotyledons</taxon>
        <taxon>Gunneridae</taxon>
        <taxon>Pentapetalae</taxon>
        <taxon>rosids</taxon>
        <taxon>fabids</taxon>
        <taxon>Fabales</taxon>
        <taxon>Fabaceae</taxon>
        <taxon>Papilionoideae</taxon>
        <taxon>50 kb inversion clade</taxon>
        <taxon>NPAAA clade</taxon>
        <taxon>Hologalegina</taxon>
        <taxon>IRL clade</taxon>
        <taxon>Trifolieae</taxon>
        <taxon>Medicago</taxon>
    </lineage>
</organism>
<reference evidence="2 4" key="1">
    <citation type="journal article" date="2011" name="Nature">
        <title>The Medicago genome provides insight into the evolution of rhizobial symbioses.</title>
        <authorList>
            <person name="Young N.D."/>
            <person name="Debelle F."/>
            <person name="Oldroyd G.E."/>
            <person name="Geurts R."/>
            <person name="Cannon S.B."/>
            <person name="Udvardi M.K."/>
            <person name="Benedito V.A."/>
            <person name="Mayer K.F."/>
            <person name="Gouzy J."/>
            <person name="Schoof H."/>
            <person name="Van de Peer Y."/>
            <person name="Proost S."/>
            <person name="Cook D.R."/>
            <person name="Meyers B.C."/>
            <person name="Spannagl M."/>
            <person name="Cheung F."/>
            <person name="De Mita S."/>
            <person name="Krishnakumar V."/>
            <person name="Gundlach H."/>
            <person name="Zhou S."/>
            <person name="Mudge J."/>
            <person name="Bharti A.K."/>
            <person name="Murray J.D."/>
            <person name="Naoumkina M.A."/>
            <person name="Rosen B."/>
            <person name="Silverstein K.A."/>
            <person name="Tang H."/>
            <person name="Rombauts S."/>
            <person name="Zhao P.X."/>
            <person name="Zhou P."/>
            <person name="Barbe V."/>
            <person name="Bardou P."/>
            <person name="Bechner M."/>
            <person name="Bellec A."/>
            <person name="Berger A."/>
            <person name="Berges H."/>
            <person name="Bidwell S."/>
            <person name="Bisseling T."/>
            <person name="Choisne N."/>
            <person name="Couloux A."/>
            <person name="Denny R."/>
            <person name="Deshpande S."/>
            <person name="Dai X."/>
            <person name="Doyle J.J."/>
            <person name="Dudez A.M."/>
            <person name="Farmer A.D."/>
            <person name="Fouteau S."/>
            <person name="Franken C."/>
            <person name="Gibelin C."/>
            <person name="Gish J."/>
            <person name="Goldstein S."/>
            <person name="Gonzalez A.J."/>
            <person name="Green P.J."/>
            <person name="Hallab A."/>
            <person name="Hartog M."/>
            <person name="Hua A."/>
            <person name="Humphray S.J."/>
            <person name="Jeong D.H."/>
            <person name="Jing Y."/>
            <person name="Jocker A."/>
            <person name="Kenton S.M."/>
            <person name="Kim D.J."/>
            <person name="Klee K."/>
            <person name="Lai H."/>
            <person name="Lang C."/>
            <person name="Lin S."/>
            <person name="Macmil S.L."/>
            <person name="Magdelenat G."/>
            <person name="Matthews L."/>
            <person name="McCorrison J."/>
            <person name="Monaghan E.L."/>
            <person name="Mun J.H."/>
            <person name="Najar F.Z."/>
            <person name="Nicholson C."/>
            <person name="Noirot C."/>
            <person name="O'Bleness M."/>
            <person name="Paule C.R."/>
            <person name="Poulain J."/>
            <person name="Prion F."/>
            <person name="Qin B."/>
            <person name="Qu C."/>
            <person name="Retzel E.F."/>
            <person name="Riddle C."/>
            <person name="Sallet E."/>
            <person name="Samain S."/>
            <person name="Samson N."/>
            <person name="Sanders I."/>
            <person name="Saurat O."/>
            <person name="Scarpelli C."/>
            <person name="Schiex T."/>
            <person name="Segurens B."/>
            <person name="Severin A.J."/>
            <person name="Sherrier D.J."/>
            <person name="Shi R."/>
            <person name="Sims S."/>
            <person name="Singer S.R."/>
            <person name="Sinharoy S."/>
            <person name="Sterck L."/>
            <person name="Viollet A."/>
            <person name="Wang B.B."/>
            <person name="Wang K."/>
            <person name="Wang M."/>
            <person name="Wang X."/>
            <person name="Warfsmann J."/>
            <person name="Weissenbach J."/>
            <person name="White D.D."/>
            <person name="White J.D."/>
            <person name="Wiley G.B."/>
            <person name="Wincker P."/>
            <person name="Xing Y."/>
            <person name="Yang L."/>
            <person name="Yao Z."/>
            <person name="Ying F."/>
            <person name="Zhai J."/>
            <person name="Zhou L."/>
            <person name="Zuber A."/>
            <person name="Denarie J."/>
            <person name="Dixon R.A."/>
            <person name="May G.D."/>
            <person name="Schwartz D.C."/>
            <person name="Rogers J."/>
            <person name="Quetier F."/>
            <person name="Town C.D."/>
            <person name="Roe B.A."/>
        </authorList>
    </citation>
    <scope>NUCLEOTIDE SEQUENCE [LARGE SCALE GENOMIC DNA]</scope>
    <source>
        <strain evidence="2">A17</strain>
        <strain evidence="3 4">cv. Jemalong A17</strain>
    </source>
</reference>
<evidence type="ECO:0000313" key="2">
    <source>
        <dbReference type="EMBL" id="KEH36737.1"/>
    </source>
</evidence>
<feature type="region of interest" description="Disordered" evidence="1">
    <location>
        <begin position="1"/>
        <end position="24"/>
    </location>
</feature>
<dbReference type="EMBL" id="CM001218">
    <property type="protein sequence ID" value="KEH36737.1"/>
    <property type="molecule type" value="Genomic_DNA"/>
</dbReference>
<dbReference type="HOGENOM" id="CLU_2964285_0_0_1"/>
<proteinExistence type="predicted"/>
<dbReference type="AlphaFoldDB" id="A0A072V4I5"/>
<reference evidence="3" key="3">
    <citation type="submission" date="2015-04" db="UniProtKB">
        <authorList>
            <consortium name="EnsemblPlants"/>
        </authorList>
    </citation>
    <scope>IDENTIFICATION</scope>
    <source>
        <strain evidence="3">cv. Jemalong A17</strain>
    </source>
</reference>
<protein>
    <submittedName>
        <fullName evidence="2 3">Uncharacterized protein</fullName>
    </submittedName>
</protein>
<accession>A0A072V4I5</accession>
<keyword evidence="4" id="KW-1185">Reference proteome</keyword>
<evidence type="ECO:0000256" key="1">
    <source>
        <dbReference type="SAM" id="MobiDB-lite"/>
    </source>
</evidence>
<reference evidence="2 4" key="2">
    <citation type="journal article" date="2014" name="BMC Genomics">
        <title>An improved genome release (version Mt4.0) for the model legume Medicago truncatula.</title>
        <authorList>
            <person name="Tang H."/>
            <person name="Krishnakumar V."/>
            <person name="Bidwell S."/>
            <person name="Rosen B."/>
            <person name="Chan A."/>
            <person name="Zhou S."/>
            <person name="Gentzbittel L."/>
            <person name="Childs K.L."/>
            <person name="Yandell M."/>
            <person name="Gundlach H."/>
            <person name="Mayer K.F."/>
            <person name="Schwartz D.C."/>
            <person name="Town C.D."/>
        </authorList>
    </citation>
    <scope>GENOME REANNOTATION</scope>
    <source>
        <strain evidence="2">A17</strain>
        <strain evidence="3 4">cv. Jemalong A17</strain>
    </source>
</reference>
<dbReference type="Proteomes" id="UP000002051">
    <property type="component" value="Chromosome 2"/>
</dbReference>
<sequence length="59" mass="6661">MKELPSSSQTGELKNPSRLGNSKIILGEGFRDGSELHEELNWKPGENIDHELKWKKSGK</sequence>
<dbReference type="EnsemblPlants" id="KEH36737">
    <property type="protein sequence ID" value="KEH36737"/>
    <property type="gene ID" value="MTR_2g021227"/>
</dbReference>
<feature type="compositionally biased region" description="Polar residues" evidence="1">
    <location>
        <begin position="1"/>
        <end position="12"/>
    </location>
</feature>
<gene>
    <name evidence="2" type="ordered locus">MTR_2g021227</name>
</gene>